<protein>
    <submittedName>
        <fullName evidence="4">Flagellar protein FlgN</fullName>
    </submittedName>
</protein>
<dbReference type="RefSeq" id="WP_251590449.1">
    <property type="nucleotide sequence ID" value="NZ_JAMLJI010000001.1"/>
</dbReference>
<dbReference type="Gene3D" id="1.20.58.300">
    <property type="entry name" value="FlgN-like"/>
    <property type="match status" value="1"/>
</dbReference>
<evidence type="ECO:0000256" key="2">
    <source>
        <dbReference type="ARBA" id="ARBA00007703"/>
    </source>
</evidence>
<name>A0ABU1GUL7_9GAMM</name>
<keyword evidence="5" id="KW-1185">Reference proteome</keyword>
<evidence type="ECO:0000313" key="4">
    <source>
        <dbReference type="EMBL" id="MDR5895182.1"/>
    </source>
</evidence>
<reference evidence="4 5" key="1">
    <citation type="submission" date="2023-04" db="EMBL/GenBank/DDBJ databases">
        <title>A long-awaited taxogenomic arrangement of the family Halomonadaceae.</title>
        <authorList>
            <person name="De La Haba R."/>
            <person name="Chuvochina M."/>
            <person name="Wittouck S."/>
            <person name="Arahal D.R."/>
            <person name="Sanchez-Porro C."/>
            <person name="Hugenholtz P."/>
            <person name="Ventosa A."/>
        </authorList>
    </citation>
    <scope>NUCLEOTIDE SEQUENCE [LARGE SCALE GENOMIC DNA]</scope>
    <source>
        <strain evidence="4 5">DSM 22428</strain>
    </source>
</reference>
<evidence type="ECO:0000256" key="1">
    <source>
        <dbReference type="ARBA" id="ARBA00002397"/>
    </source>
</evidence>
<comment type="function">
    <text evidence="1">Required for the efficient initiation of filament assembly.</text>
</comment>
<accession>A0ABU1GUL7</accession>
<evidence type="ECO:0000256" key="3">
    <source>
        <dbReference type="ARBA" id="ARBA00022795"/>
    </source>
</evidence>
<sequence>MTATVFAPDATLRQKVLDTLVGEYKALHAFIELLEREQALLQNTDSVDVDTFNQVVERKSALSERLERLSAARLALVGEHVGNTSRQSIARFMSACGLNRQWQDFLKQVAKAEQINRLNGLKLQIRADHNQRALRVLHEAAGMSLYGANGQSHARGGSNLYSKA</sequence>
<comment type="caution">
    <text evidence="4">The sequence shown here is derived from an EMBL/GenBank/DDBJ whole genome shotgun (WGS) entry which is preliminary data.</text>
</comment>
<keyword evidence="4" id="KW-0969">Cilium</keyword>
<keyword evidence="4" id="KW-0966">Cell projection</keyword>
<proteinExistence type="inferred from homology"/>
<dbReference type="EMBL" id="JARWAO010000002">
    <property type="protein sequence ID" value="MDR5895182.1"/>
    <property type="molecule type" value="Genomic_DNA"/>
</dbReference>
<organism evidence="4 5">
    <name type="scientific">Larsenimonas suaedae</name>
    <dbReference type="NCBI Taxonomy" id="1851019"/>
    <lineage>
        <taxon>Bacteria</taxon>
        <taxon>Pseudomonadati</taxon>
        <taxon>Pseudomonadota</taxon>
        <taxon>Gammaproteobacteria</taxon>
        <taxon>Oceanospirillales</taxon>
        <taxon>Halomonadaceae</taxon>
        <taxon>Larsenimonas</taxon>
    </lineage>
</organism>
<gene>
    <name evidence="4" type="ORF">QC825_03695</name>
</gene>
<dbReference type="InterPro" id="IPR007809">
    <property type="entry name" value="FlgN-like"/>
</dbReference>
<dbReference type="Pfam" id="PF05130">
    <property type="entry name" value="FlgN"/>
    <property type="match status" value="1"/>
</dbReference>
<comment type="similarity">
    <text evidence="2">Belongs to the FlgN family.</text>
</comment>
<dbReference type="InterPro" id="IPR036679">
    <property type="entry name" value="FlgN-like_sf"/>
</dbReference>
<evidence type="ECO:0000313" key="5">
    <source>
        <dbReference type="Proteomes" id="UP001269375"/>
    </source>
</evidence>
<keyword evidence="4" id="KW-0282">Flagellum</keyword>
<keyword evidence="3" id="KW-1005">Bacterial flagellum biogenesis</keyword>
<dbReference type="SUPFAM" id="SSF140566">
    <property type="entry name" value="FlgN-like"/>
    <property type="match status" value="1"/>
</dbReference>
<dbReference type="Proteomes" id="UP001269375">
    <property type="component" value="Unassembled WGS sequence"/>
</dbReference>